<name>A0A6N2MMH7_SALVM</name>
<sequence length="99" mass="11082">MIRANFFPCGKQEEPRTECSSKEGCENMSTLTHSNCCIRKYSLSFKSKGHQSLKLSLGNSRSHGMGCEHEHELSRESKARNEGRALMVVLNLEKGAAKH</sequence>
<dbReference type="EMBL" id="CAADRP010001707">
    <property type="protein sequence ID" value="VFU49233.1"/>
    <property type="molecule type" value="Genomic_DNA"/>
</dbReference>
<proteinExistence type="predicted"/>
<organism evidence="2">
    <name type="scientific">Salix viminalis</name>
    <name type="common">Common osier</name>
    <name type="synonym">Basket willow</name>
    <dbReference type="NCBI Taxonomy" id="40686"/>
    <lineage>
        <taxon>Eukaryota</taxon>
        <taxon>Viridiplantae</taxon>
        <taxon>Streptophyta</taxon>
        <taxon>Embryophyta</taxon>
        <taxon>Tracheophyta</taxon>
        <taxon>Spermatophyta</taxon>
        <taxon>Magnoliopsida</taxon>
        <taxon>eudicotyledons</taxon>
        <taxon>Gunneridae</taxon>
        <taxon>Pentapetalae</taxon>
        <taxon>rosids</taxon>
        <taxon>fabids</taxon>
        <taxon>Malpighiales</taxon>
        <taxon>Salicaceae</taxon>
        <taxon>Saliceae</taxon>
        <taxon>Salix</taxon>
    </lineage>
</organism>
<feature type="compositionally biased region" description="Basic and acidic residues" evidence="1">
    <location>
        <begin position="66"/>
        <end position="80"/>
    </location>
</feature>
<dbReference type="AlphaFoldDB" id="A0A6N2MMH7"/>
<protein>
    <submittedName>
        <fullName evidence="2">Uncharacterized protein</fullName>
    </submittedName>
</protein>
<evidence type="ECO:0000256" key="1">
    <source>
        <dbReference type="SAM" id="MobiDB-lite"/>
    </source>
</evidence>
<reference evidence="2" key="1">
    <citation type="submission" date="2019-03" db="EMBL/GenBank/DDBJ databases">
        <authorList>
            <person name="Mank J."/>
            <person name="Almeida P."/>
        </authorList>
    </citation>
    <scope>NUCLEOTIDE SEQUENCE</scope>
    <source>
        <strain evidence="2">78183</strain>
    </source>
</reference>
<evidence type="ECO:0000313" key="2">
    <source>
        <dbReference type="EMBL" id="VFU49233.1"/>
    </source>
</evidence>
<feature type="region of interest" description="Disordered" evidence="1">
    <location>
        <begin position="57"/>
        <end position="80"/>
    </location>
</feature>
<accession>A0A6N2MMH7</accession>
<gene>
    <name evidence="2" type="ORF">SVIM_LOCUS324370</name>
</gene>